<gene>
    <name evidence="1" type="ORF">SNEC2469_LOCUS20039</name>
</gene>
<reference evidence="1" key="1">
    <citation type="submission" date="2021-02" db="EMBL/GenBank/DDBJ databases">
        <authorList>
            <person name="Dougan E. K."/>
            <person name="Rhodes N."/>
            <person name="Thang M."/>
            <person name="Chan C."/>
        </authorList>
    </citation>
    <scope>NUCLEOTIDE SEQUENCE</scope>
</reference>
<dbReference type="AlphaFoldDB" id="A0A812WSZ6"/>
<keyword evidence="2" id="KW-1185">Reference proteome</keyword>
<evidence type="ECO:0000313" key="1">
    <source>
        <dbReference type="EMBL" id="CAE7695469.1"/>
    </source>
</evidence>
<evidence type="ECO:0000313" key="2">
    <source>
        <dbReference type="Proteomes" id="UP000601435"/>
    </source>
</evidence>
<feature type="non-terminal residue" evidence="1">
    <location>
        <position position="1"/>
    </location>
</feature>
<dbReference type="EMBL" id="CAJNJA010034610">
    <property type="protein sequence ID" value="CAE7695469.1"/>
    <property type="molecule type" value="Genomic_DNA"/>
</dbReference>
<sequence length="194" mass="22030">YRRAGSDDEDDEESSGDSDLAFELLDDYLSRGADLLYKIARAGQSKTNATRNLMSVINPHNVMLPVPIDVVKISICKKRPTTRTLDVWWPILKMSAWISTLLSCRPQALLCGFRPEDSEWRDIFSTFWSYYEEANPGHELFADKSKDRAFCLPYMLHGDEGRGLRNKPLWIESFQPVIGHKGGAYTNEAGHPGF</sequence>
<accession>A0A812WSZ6</accession>
<dbReference type="OrthoDB" id="444295at2759"/>
<name>A0A812WSZ6_9DINO</name>
<dbReference type="Proteomes" id="UP000601435">
    <property type="component" value="Unassembled WGS sequence"/>
</dbReference>
<organism evidence="1 2">
    <name type="scientific">Symbiodinium necroappetens</name>
    <dbReference type="NCBI Taxonomy" id="1628268"/>
    <lineage>
        <taxon>Eukaryota</taxon>
        <taxon>Sar</taxon>
        <taxon>Alveolata</taxon>
        <taxon>Dinophyceae</taxon>
        <taxon>Suessiales</taxon>
        <taxon>Symbiodiniaceae</taxon>
        <taxon>Symbiodinium</taxon>
    </lineage>
</organism>
<comment type="caution">
    <text evidence="1">The sequence shown here is derived from an EMBL/GenBank/DDBJ whole genome shotgun (WGS) entry which is preliminary data.</text>
</comment>
<protein>
    <submittedName>
        <fullName evidence="1">Uncharacterized protein</fullName>
    </submittedName>
</protein>
<proteinExistence type="predicted"/>